<dbReference type="PANTHER" id="PTHR42724:SF1">
    <property type="entry name" value="TETRAACYLDISACCHARIDE 4'-KINASE, MITOCHONDRIAL-RELATED"/>
    <property type="match status" value="1"/>
</dbReference>
<dbReference type="EC" id="2.7.1.130" evidence="3 13"/>
<accession>A0ABR9CRG3</accession>
<dbReference type="GO" id="GO:0009029">
    <property type="term" value="F:lipid-A 4'-kinase activity"/>
    <property type="evidence" value="ECO:0007669"/>
    <property type="project" value="UniProtKB-EC"/>
</dbReference>
<dbReference type="Proteomes" id="UP000632063">
    <property type="component" value="Unassembled WGS sequence"/>
</dbReference>
<evidence type="ECO:0000256" key="2">
    <source>
        <dbReference type="ARBA" id="ARBA00004870"/>
    </source>
</evidence>
<evidence type="ECO:0000256" key="4">
    <source>
        <dbReference type="ARBA" id="ARBA00016436"/>
    </source>
</evidence>
<evidence type="ECO:0000256" key="10">
    <source>
        <dbReference type="ARBA" id="ARBA00022840"/>
    </source>
</evidence>
<comment type="similarity">
    <text evidence="13">Belongs to the LpxK family.</text>
</comment>
<dbReference type="NCBIfam" id="TIGR00682">
    <property type="entry name" value="lpxK"/>
    <property type="match status" value="1"/>
</dbReference>
<comment type="function">
    <text evidence="1 13">Transfers the gamma-phosphate of ATP to the 4'-position of a tetraacyldisaccharide 1-phosphate intermediate (termed DS-1-P) to form tetraacyldisaccharide 1,4'-bis-phosphate (lipid IVA).</text>
</comment>
<dbReference type="SUPFAM" id="SSF52540">
    <property type="entry name" value="P-loop containing nucleoside triphosphate hydrolases"/>
    <property type="match status" value="1"/>
</dbReference>
<evidence type="ECO:0000256" key="7">
    <source>
        <dbReference type="ARBA" id="ARBA00022679"/>
    </source>
</evidence>
<keyword evidence="15" id="KW-1185">Reference proteome</keyword>
<dbReference type="InterPro" id="IPR003758">
    <property type="entry name" value="LpxK"/>
</dbReference>
<dbReference type="HAMAP" id="MF_00409">
    <property type="entry name" value="LpxK"/>
    <property type="match status" value="1"/>
</dbReference>
<reference evidence="15" key="1">
    <citation type="submission" date="2020-09" db="EMBL/GenBank/DDBJ databases">
        <title>The genome sequence of strain Labrenzia suaedae 4C16A.</title>
        <authorList>
            <person name="Liu Y."/>
        </authorList>
    </citation>
    <scope>NUCLEOTIDE SEQUENCE [LARGE SCALE GENOMIC DNA]</scope>
    <source>
        <strain evidence="15">4C16A</strain>
    </source>
</reference>
<comment type="caution">
    <text evidence="14">The sequence shown here is derived from an EMBL/GenBank/DDBJ whole genome shotgun (WGS) entry which is preliminary data.</text>
</comment>
<evidence type="ECO:0000256" key="13">
    <source>
        <dbReference type="HAMAP-Rule" id="MF_00409"/>
    </source>
</evidence>
<keyword evidence="8 13" id="KW-0547">Nucleotide-binding</keyword>
<evidence type="ECO:0000256" key="5">
    <source>
        <dbReference type="ARBA" id="ARBA00022516"/>
    </source>
</evidence>
<dbReference type="EMBL" id="JACYXI010000010">
    <property type="protein sequence ID" value="MBD8892990.1"/>
    <property type="molecule type" value="Genomic_DNA"/>
</dbReference>
<gene>
    <name evidence="13" type="primary">lpxK</name>
    <name evidence="14" type="ORF">IG616_15720</name>
</gene>
<reference evidence="14 15" key="2">
    <citation type="journal article" date="2021" name="Int. J. Syst. Evol. Microbiol.">
        <title>Roseibium litorale sp. nov., isolated from a tidal flat sediment and proposal for the reclassification of Labrenzia polysiphoniae as Roseibium polysiphoniae comb. nov.</title>
        <authorList>
            <person name="Liu Y."/>
            <person name="Pei T."/>
            <person name="Du J."/>
            <person name="Chao M."/>
            <person name="Deng M.R."/>
            <person name="Zhu H."/>
        </authorList>
    </citation>
    <scope>NUCLEOTIDE SEQUENCE [LARGE SCALE GENOMIC DNA]</scope>
    <source>
        <strain evidence="14 15">4C16A</strain>
    </source>
</reference>
<comment type="catalytic activity">
    <reaction evidence="13">
        <text>a lipid A disaccharide + ATP = a lipid IVA + ADP + H(+)</text>
        <dbReference type="Rhea" id="RHEA:67840"/>
        <dbReference type="ChEBI" id="CHEBI:15378"/>
        <dbReference type="ChEBI" id="CHEBI:30616"/>
        <dbReference type="ChEBI" id="CHEBI:176343"/>
        <dbReference type="ChEBI" id="CHEBI:176425"/>
        <dbReference type="ChEBI" id="CHEBI:456216"/>
        <dbReference type="EC" id="2.7.1.130"/>
    </reaction>
</comment>
<keyword evidence="11 13" id="KW-0443">Lipid metabolism</keyword>
<evidence type="ECO:0000256" key="8">
    <source>
        <dbReference type="ARBA" id="ARBA00022741"/>
    </source>
</evidence>
<sequence>MTKAPDFWFKPGSSWQSVLLAPVGWIYGRVSGKRMRGKHLGRARIPVLCIGNYVLGGAGKTPFSLSLYDRLCDEGYKPGFLLRGYGGRAAGPLVVDLERHNAGAVGDEALLLAEAGPVVVSADRVAGAALAEAQGIDILIMDDGFQNPALAKDLAIVLVDAVTGIGNGQCFPAGPLRAPMKDQVVRTDVLAVVGDGPGADETIHMAARRGLPILHGHLRPSVPDSLRNGPLLAFAGIGRPGKFFASLKDEGLEVAETRSFPDHHPFTQSEAQSLLKTAEDKGLQLVTTAKDMARLRSNEHQIFRWLASRTEVLPVEMVISDEDRLMTLIRERIRQRAFKPA</sequence>
<proteinExistence type="inferred from homology"/>
<evidence type="ECO:0000256" key="1">
    <source>
        <dbReference type="ARBA" id="ARBA00002274"/>
    </source>
</evidence>
<keyword evidence="10 13" id="KW-0067">ATP-binding</keyword>
<dbReference type="Pfam" id="PF02606">
    <property type="entry name" value="LpxK"/>
    <property type="match status" value="1"/>
</dbReference>
<protein>
    <recommendedName>
        <fullName evidence="4 13">Tetraacyldisaccharide 4'-kinase</fullName>
        <ecNumber evidence="3 13">2.7.1.130</ecNumber>
    </recommendedName>
    <alternativeName>
        <fullName evidence="12 13">Lipid A 4'-kinase</fullName>
    </alternativeName>
</protein>
<feature type="binding site" evidence="13">
    <location>
        <begin position="54"/>
        <end position="61"/>
    </location>
    <ligand>
        <name>ATP</name>
        <dbReference type="ChEBI" id="CHEBI:30616"/>
    </ligand>
</feature>
<comment type="pathway">
    <text evidence="2 13">Glycolipid biosynthesis; lipid IV(A) biosynthesis; lipid IV(A) from (3R)-3-hydroxytetradecanoyl-[acyl-carrier-protein] and UDP-N-acetyl-alpha-D-glucosamine: step 6/6.</text>
</comment>
<evidence type="ECO:0000256" key="9">
    <source>
        <dbReference type="ARBA" id="ARBA00022777"/>
    </source>
</evidence>
<dbReference type="RefSeq" id="WP_192149112.1">
    <property type="nucleotide sequence ID" value="NZ_JACYXI010000010.1"/>
</dbReference>
<name>A0ABR9CRG3_9HYPH</name>
<evidence type="ECO:0000313" key="15">
    <source>
        <dbReference type="Proteomes" id="UP000632063"/>
    </source>
</evidence>
<dbReference type="InterPro" id="IPR027417">
    <property type="entry name" value="P-loop_NTPase"/>
</dbReference>
<evidence type="ECO:0000256" key="6">
    <source>
        <dbReference type="ARBA" id="ARBA00022556"/>
    </source>
</evidence>
<keyword evidence="6 13" id="KW-0441">Lipid A biosynthesis</keyword>
<keyword evidence="9 13" id="KW-0418">Kinase</keyword>
<keyword evidence="5 13" id="KW-0444">Lipid biosynthesis</keyword>
<evidence type="ECO:0000256" key="3">
    <source>
        <dbReference type="ARBA" id="ARBA00012071"/>
    </source>
</evidence>
<evidence type="ECO:0000256" key="11">
    <source>
        <dbReference type="ARBA" id="ARBA00023098"/>
    </source>
</evidence>
<evidence type="ECO:0000313" key="14">
    <source>
        <dbReference type="EMBL" id="MBD8892990.1"/>
    </source>
</evidence>
<evidence type="ECO:0000256" key="12">
    <source>
        <dbReference type="ARBA" id="ARBA00029757"/>
    </source>
</evidence>
<organism evidence="14 15">
    <name type="scientific">Roseibium litorale</name>
    <dbReference type="NCBI Taxonomy" id="2803841"/>
    <lineage>
        <taxon>Bacteria</taxon>
        <taxon>Pseudomonadati</taxon>
        <taxon>Pseudomonadota</taxon>
        <taxon>Alphaproteobacteria</taxon>
        <taxon>Hyphomicrobiales</taxon>
        <taxon>Stappiaceae</taxon>
        <taxon>Roseibium</taxon>
    </lineage>
</organism>
<keyword evidence="7 13" id="KW-0808">Transferase</keyword>
<dbReference type="PANTHER" id="PTHR42724">
    <property type="entry name" value="TETRAACYLDISACCHARIDE 4'-KINASE"/>
    <property type="match status" value="1"/>
</dbReference>